<reference evidence="1 2" key="1">
    <citation type="journal article" date="2019" name="G3 (Bethesda)">
        <title>Sequencing of a Wild Apple (Malus baccata) Genome Unravels the Differences Between Cultivated and Wild Apple Species Regarding Disease Resistance and Cold Tolerance.</title>
        <authorList>
            <person name="Chen X."/>
        </authorList>
    </citation>
    <scope>NUCLEOTIDE SEQUENCE [LARGE SCALE GENOMIC DNA]</scope>
    <source>
        <strain evidence="2">cv. Shandingzi</strain>
        <tissue evidence="1">Leaves</tissue>
    </source>
</reference>
<comment type="caution">
    <text evidence="1">The sequence shown here is derived from an EMBL/GenBank/DDBJ whole genome shotgun (WGS) entry which is preliminary data.</text>
</comment>
<keyword evidence="2" id="KW-1185">Reference proteome</keyword>
<proteinExistence type="predicted"/>
<dbReference type="AlphaFoldDB" id="A0A540LC39"/>
<dbReference type="STRING" id="106549.A0A540LC39"/>
<dbReference type="EMBL" id="VIEB01000655">
    <property type="protein sequence ID" value="TQD84037.1"/>
    <property type="molecule type" value="Genomic_DNA"/>
</dbReference>
<dbReference type="Proteomes" id="UP000315295">
    <property type="component" value="Unassembled WGS sequence"/>
</dbReference>
<sequence length="170" mass="18920">MTTVVQTSEEDPALAVVRFTSELAWADAGHEVAEPQVTRLCAEAQECVVMGRWFDLVSLMLTSVEVILSRVSEKDLECIFTVICNVVTKSESPDEALEMAKLISSKITQKPSDKPALRLKILAKESFKFLTKYLATFSGEDAHTLSEAKEEAVRTIVEFVKAPDMFQVFL</sequence>
<evidence type="ECO:0000313" key="1">
    <source>
        <dbReference type="EMBL" id="TQD84037.1"/>
    </source>
</evidence>
<name>A0A540LC39_MALBA</name>
<organism evidence="1 2">
    <name type="scientific">Malus baccata</name>
    <name type="common">Siberian crab apple</name>
    <name type="synonym">Pyrus baccata</name>
    <dbReference type="NCBI Taxonomy" id="106549"/>
    <lineage>
        <taxon>Eukaryota</taxon>
        <taxon>Viridiplantae</taxon>
        <taxon>Streptophyta</taxon>
        <taxon>Embryophyta</taxon>
        <taxon>Tracheophyta</taxon>
        <taxon>Spermatophyta</taxon>
        <taxon>Magnoliopsida</taxon>
        <taxon>eudicotyledons</taxon>
        <taxon>Gunneridae</taxon>
        <taxon>Pentapetalae</taxon>
        <taxon>rosids</taxon>
        <taxon>fabids</taxon>
        <taxon>Rosales</taxon>
        <taxon>Rosaceae</taxon>
        <taxon>Amygdaloideae</taxon>
        <taxon>Maleae</taxon>
        <taxon>Malus</taxon>
    </lineage>
</organism>
<accession>A0A540LC39</accession>
<evidence type="ECO:0000313" key="2">
    <source>
        <dbReference type="Proteomes" id="UP000315295"/>
    </source>
</evidence>
<gene>
    <name evidence="1" type="ORF">C1H46_030420</name>
</gene>
<protein>
    <submittedName>
        <fullName evidence="1">Uncharacterized protein</fullName>
    </submittedName>
</protein>